<dbReference type="EMBL" id="JBHSPA010000032">
    <property type="protein sequence ID" value="MFC5827982.1"/>
    <property type="molecule type" value="Genomic_DNA"/>
</dbReference>
<proteinExistence type="predicted"/>
<keyword evidence="2" id="KW-1185">Reference proteome</keyword>
<evidence type="ECO:0000313" key="2">
    <source>
        <dbReference type="Proteomes" id="UP001596058"/>
    </source>
</evidence>
<comment type="caution">
    <text evidence="1">The sequence shown here is derived from an EMBL/GenBank/DDBJ whole genome shotgun (WGS) entry which is preliminary data.</text>
</comment>
<sequence>MRKPAPRSEEQIANELKDAIARLEEALDLGDRKNKVRCARRLQALRKAHRGSLSSDDNRAIKALLRRASTS</sequence>
<dbReference type="RefSeq" id="WP_379517490.1">
    <property type="nucleotide sequence ID" value="NZ_JBHSPA010000032.1"/>
</dbReference>
<reference evidence="2" key="1">
    <citation type="journal article" date="2019" name="Int. J. Syst. Evol. Microbiol.">
        <title>The Global Catalogue of Microorganisms (GCM) 10K type strain sequencing project: providing services to taxonomists for standard genome sequencing and annotation.</title>
        <authorList>
            <consortium name="The Broad Institute Genomics Platform"/>
            <consortium name="The Broad Institute Genome Sequencing Center for Infectious Disease"/>
            <person name="Wu L."/>
            <person name="Ma J."/>
        </authorList>
    </citation>
    <scope>NUCLEOTIDE SEQUENCE [LARGE SCALE GENOMIC DNA]</scope>
    <source>
        <strain evidence="2">CCUG 53903</strain>
    </source>
</reference>
<protein>
    <submittedName>
        <fullName evidence="1">Uncharacterized protein</fullName>
    </submittedName>
</protein>
<evidence type="ECO:0000313" key="1">
    <source>
        <dbReference type="EMBL" id="MFC5827982.1"/>
    </source>
</evidence>
<accession>A0ABW1CRI3</accession>
<dbReference type="Proteomes" id="UP001596058">
    <property type="component" value="Unassembled WGS sequence"/>
</dbReference>
<gene>
    <name evidence="1" type="ORF">ACFPZ3_29310</name>
</gene>
<name>A0ABW1CRI3_9ACTN</name>
<organism evidence="1 2">
    <name type="scientific">Nonomuraea insulae</name>
    <dbReference type="NCBI Taxonomy" id="1616787"/>
    <lineage>
        <taxon>Bacteria</taxon>
        <taxon>Bacillati</taxon>
        <taxon>Actinomycetota</taxon>
        <taxon>Actinomycetes</taxon>
        <taxon>Streptosporangiales</taxon>
        <taxon>Streptosporangiaceae</taxon>
        <taxon>Nonomuraea</taxon>
    </lineage>
</organism>